<evidence type="ECO:0000256" key="1">
    <source>
        <dbReference type="SAM" id="MobiDB-lite"/>
    </source>
</evidence>
<proteinExistence type="predicted"/>
<accession>A0AAN6LVJ3</accession>
<name>A0AAN6LVJ3_9PLEO</name>
<reference evidence="2 3" key="1">
    <citation type="submission" date="2021-02" db="EMBL/GenBank/DDBJ databases">
        <title>Genome assembly of Pseudopithomyces chartarum.</title>
        <authorList>
            <person name="Jauregui R."/>
            <person name="Singh J."/>
            <person name="Voisey C."/>
        </authorList>
    </citation>
    <scope>NUCLEOTIDE SEQUENCE [LARGE SCALE GENOMIC DNA]</scope>
    <source>
        <strain evidence="2 3">AGR01</strain>
    </source>
</reference>
<comment type="caution">
    <text evidence="2">The sequence shown here is derived from an EMBL/GenBank/DDBJ whole genome shotgun (WGS) entry which is preliminary data.</text>
</comment>
<dbReference type="AlphaFoldDB" id="A0AAN6LVJ3"/>
<feature type="region of interest" description="Disordered" evidence="1">
    <location>
        <begin position="82"/>
        <end position="109"/>
    </location>
</feature>
<gene>
    <name evidence="2" type="ORF">GRF29_77g90378</name>
</gene>
<protein>
    <submittedName>
        <fullName evidence="2">Uncharacterized protein</fullName>
    </submittedName>
</protein>
<keyword evidence="3" id="KW-1185">Reference proteome</keyword>
<evidence type="ECO:0000313" key="2">
    <source>
        <dbReference type="EMBL" id="KAK3208247.1"/>
    </source>
</evidence>
<dbReference type="Proteomes" id="UP001280581">
    <property type="component" value="Unassembled WGS sequence"/>
</dbReference>
<evidence type="ECO:0000313" key="3">
    <source>
        <dbReference type="Proteomes" id="UP001280581"/>
    </source>
</evidence>
<organism evidence="2 3">
    <name type="scientific">Pseudopithomyces chartarum</name>
    <dbReference type="NCBI Taxonomy" id="1892770"/>
    <lineage>
        <taxon>Eukaryota</taxon>
        <taxon>Fungi</taxon>
        <taxon>Dikarya</taxon>
        <taxon>Ascomycota</taxon>
        <taxon>Pezizomycotina</taxon>
        <taxon>Dothideomycetes</taxon>
        <taxon>Pleosporomycetidae</taxon>
        <taxon>Pleosporales</taxon>
        <taxon>Massarineae</taxon>
        <taxon>Didymosphaeriaceae</taxon>
        <taxon>Pseudopithomyces</taxon>
    </lineage>
</organism>
<dbReference type="EMBL" id="WVTA01000007">
    <property type="protein sequence ID" value="KAK3208247.1"/>
    <property type="molecule type" value="Genomic_DNA"/>
</dbReference>
<sequence length="167" mass="18749">MSDNKINIKLMSNYSTSREHTLPADVLSMFKESCSSIITSLPSEYPSGIQLNGTWKLIHQHSLKSSNPKTGSQEMFTTTLYGKRSSHGGQSTRGGFRDPITPTTARVQVPIPNPSITTLMSYVERCMEGQIEEGASRDWLRTKKFQVDTHLTVYFEWVKEEGEKGGE</sequence>